<evidence type="ECO:0000256" key="3">
    <source>
        <dbReference type="ARBA" id="ARBA00022705"/>
    </source>
</evidence>
<dbReference type="KEGG" id="swp:swp_2562"/>
<proteinExistence type="inferred from homology"/>
<keyword evidence="10" id="KW-1185">Reference proteome</keyword>
<reference evidence="9 10" key="1">
    <citation type="journal article" date="2008" name="PLoS ONE">
        <title>Environmental adaptation: genomic analysis of the piezotolerant and psychrotolerant deep-sea iron reducing bacterium Shewanella piezotolerans WP3.</title>
        <authorList>
            <person name="Wang F."/>
            <person name="Wang J."/>
            <person name="Jian H."/>
            <person name="Zhang B."/>
            <person name="Li S."/>
            <person name="Wang F."/>
            <person name="Zeng X."/>
            <person name="Gao L."/>
            <person name="Bartlett D.H."/>
            <person name="Yu J."/>
            <person name="Hu S."/>
            <person name="Xiao X."/>
        </authorList>
    </citation>
    <scope>NUCLEOTIDE SEQUENCE [LARGE SCALE GENOMIC DNA]</scope>
    <source>
        <strain evidence="10">WP3 / JCM 13877</strain>
    </source>
</reference>
<dbReference type="GO" id="GO:0004519">
    <property type="term" value="F:endonuclease activity"/>
    <property type="evidence" value="ECO:0007669"/>
    <property type="project" value="UniProtKB-KW"/>
</dbReference>
<sequence length="740" mass="84170">MTYLNYFLACLIFRLYACVILIAWIIYLMSRKRYYLQDLPTPLTSFTGVRSCTTAEKFELAVQVCLSCGHEYESDSVVTCPVCASKLTYSEDSFLPDTKKATFSIVGEATANPLDLGLVPTLLDKISSYSLPVRTAKERAVAKTNWQAPLFNVLRKHRDFAPAMLHSFISICDKRSYFEALQSVESASARLTELGHNATMAEGDIKDLAKEKAQQLTKQLATVDDDAERFRLAERSLSFLGLSFDAATVKRKQEAGELFSMVNRAADEYWLRRQLRRRFAQSVEHVARDLALVQKHKQVYCSDFSVNRYRARTEDNRAALENTVAYDEDDASNVFSLAELSDKSVSNVDNRNAEMFIRLKGFEAVSQSLGHSAIFTTVTAPSRFHSVANRVTNKKWLAAGKPTPVQANDYLVEVWTALRKSLDKKKIKIYGMRVVEPHHDGTPHHHQLIFGLPTDLAFVKKELKRLALLDSPNEKGAKEHRFKCEDIDPNYTKKDGSKGSAVGYIAKYISKSTDGKHIEKDLTTDADAAKSAERIVTWARIENIRQFQFFGGPSVTVWREMRRLKDEIQEGDAVFNNLEGTEHYLLEKVRKSADEGDWAAFCIAMGGVFVKRTDQTVRTHYAVPAVVEKLFESHEYATTRFGDKANARINGILFQGVFKATRFKNWVVMNKEAYIRGQKKVMSGVVDIFDVLEREKEYERMAEQQYQEYENHMFECEEMQALLFEASAWRGSEATDVMTH</sequence>
<dbReference type="EMBL" id="CP000472">
    <property type="protein sequence ID" value="ACJ29301.1"/>
    <property type="molecule type" value="Genomic_DNA"/>
</dbReference>
<keyword evidence="3" id="KW-0235">DNA replication</keyword>
<gene>
    <name evidence="9" type="ordered locus">swp_2562</name>
</gene>
<evidence type="ECO:0000256" key="5">
    <source>
        <dbReference type="ARBA" id="ARBA00022759"/>
    </source>
</evidence>
<accession>B8CP57</accession>
<comment type="similarity">
    <text evidence="2">Belongs to the phage GPA family.</text>
</comment>
<dbReference type="InterPro" id="IPR008766">
    <property type="entry name" value="Replication_gene_A-like"/>
</dbReference>
<dbReference type="HOGENOM" id="CLU_013772_4_1_6"/>
<dbReference type="AlphaFoldDB" id="B8CP57"/>
<keyword evidence="5" id="KW-0255">Endonuclease</keyword>
<feature type="domain" description="Replication gene A protein-like" evidence="8">
    <location>
        <begin position="204"/>
        <end position="515"/>
    </location>
</feature>
<organism evidence="9 10">
    <name type="scientific">Shewanella piezotolerans (strain WP3 / JCM 13877)</name>
    <dbReference type="NCBI Taxonomy" id="225849"/>
    <lineage>
        <taxon>Bacteria</taxon>
        <taxon>Pseudomonadati</taxon>
        <taxon>Pseudomonadota</taxon>
        <taxon>Gammaproteobacteria</taxon>
        <taxon>Alteromonadales</taxon>
        <taxon>Shewanellaceae</taxon>
        <taxon>Shewanella</taxon>
    </lineage>
</organism>
<dbReference type="STRING" id="225849.swp_2562"/>
<keyword evidence="6" id="KW-0378">Hydrolase</keyword>
<protein>
    <recommendedName>
        <fullName evidence="8">Replication gene A protein-like domain-containing protein</fullName>
    </recommendedName>
</protein>
<name>B8CP57_SHEPW</name>
<evidence type="ECO:0000256" key="7">
    <source>
        <dbReference type="SAM" id="Phobius"/>
    </source>
</evidence>
<keyword evidence="4" id="KW-0540">Nuclease</keyword>
<evidence type="ECO:0000313" key="10">
    <source>
        <dbReference type="Proteomes" id="UP000000753"/>
    </source>
</evidence>
<dbReference type="eggNOG" id="ENOG502Z7TX">
    <property type="taxonomic scope" value="Bacteria"/>
</dbReference>
<keyword evidence="7" id="KW-0812">Transmembrane</keyword>
<evidence type="ECO:0000256" key="2">
    <source>
        <dbReference type="ARBA" id="ARBA00009260"/>
    </source>
</evidence>
<dbReference type="Proteomes" id="UP000000753">
    <property type="component" value="Chromosome"/>
</dbReference>
<comment type="function">
    <text evidence="1">Possible endonuclease which induces a single-strand cut and initiates DNA replication.</text>
</comment>
<keyword evidence="7" id="KW-0472">Membrane</keyword>
<keyword evidence="7" id="KW-1133">Transmembrane helix</keyword>
<dbReference type="GO" id="GO:0016787">
    <property type="term" value="F:hydrolase activity"/>
    <property type="evidence" value="ECO:0007669"/>
    <property type="project" value="UniProtKB-KW"/>
</dbReference>
<evidence type="ECO:0000259" key="8">
    <source>
        <dbReference type="Pfam" id="PF05840"/>
    </source>
</evidence>
<evidence type="ECO:0000256" key="4">
    <source>
        <dbReference type="ARBA" id="ARBA00022722"/>
    </source>
</evidence>
<evidence type="ECO:0000256" key="1">
    <source>
        <dbReference type="ARBA" id="ARBA00003293"/>
    </source>
</evidence>
<dbReference type="Pfam" id="PF05840">
    <property type="entry name" value="Phage_GPA"/>
    <property type="match status" value="1"/>
</dbReference>
<dbReference type="GO" id="GO:0006260">
    <property type="term" value="P:DNA replication"/>
    <property type="evidence" value="ECO:0007669"/>
    <property type="project" value="UniProtKB-KW"/>
</dbReference>
<dbReference type="OrthoDB" id="5568266at2"/>
<evidence type="ECO:0000256" key="6">
    <source>
        <dbReference type="ARBA" id="ARBA00022801"/>
    </source>
</evidence>
<evidence type="ECO:0000313" key="9">
    <source>
        <dbReference type="EMBL" id="ACJ29301.1"/>
    </source>
</evidence>
<feature type="transmembrane region" description="Helical" evidence="7">
    <location>
        <begin position="6"/>
        <end position="27"/>
    </location>
</feature>